<protein>
    <submittedName>
        <fullName evidence="3">Tryptophan 7-halogenase</fullName>
    </submittedName>
</protein>
<organism evidence="3 4">
    <name type="scientific">Gimibacter soli</name>
    <dbReference type="NCBI Taxonomy" id="3024400"/>
    <lineage>
        <taxon>Bacteria</taxon>
        <taxon>Pseudomonadati</taxon>
        <taxon>Pseudomonadota</taxon>
        <taxon>Alphaproteobacteria</taxon>
        <taxon>Kordiimonadales</taxon>
        <taxon>Temperatibacteraceae</taxon>
        <taxon>Gimibacter</taxon>
    </lineage>
</organism>
<dbReference type="PANTHER" id="PTHR43747:SF4">
    <property type="entry name" value="FLAVIN-DEPENDENT TRYPTOPHAN HALOGENASE"/>
    <property type="match status" value="1"/>
</dbReference>
<dbReference type="Pfam" id="PF04820">
    <property type="entry name" value="Trp_halogenase"/>
    <property type="match status" value="1"/>
</dbReference>
<dbReference type="InterPro" id="IPR006905">
    <property type="entry name" value="Flavin_halogenase"/>
</dbReference>
<feature type="binding site" evidence="2">
    <location>
        <position position="349"/>
    </location>
    <ligand>
        <name>L-tryptophan</name>
        <dbReference type="ChEBI" id="CHEBI:57912"/>
    </ligand>
</feature>
<feature type="binding site" evidence="2">
    <location>
        <position position="80"/>
    </location>
    <ligand>
        <name>7-chloro-L-tryptophan</name>
        <dbReference type="ChEBI" id="CHEBI:58713"/>
    </ligand>
</feature>
<dbReference type="GO" id="GO:0000166">
    <property type="term" value="F:nucleotide binding"/>
    <property type="evidence" value="ECO:0007669"/>
    <property type="project" value="UniProtKB-KW"/>
</dbReference>
<dbReference type="InterPro" id="IPR036188">
    <property type="entry name" value="FAD/NAD-bd_sf"/>
</dbReference>
<sequence length="515" mass="56289">MIRSIVVVGGGAAGWITAGLIAARYRCGDAGAPISVTLVESPTIGIIGVGEGTWPTMGQTLRQMGIAESDFIRACDATFKQGSKFIGWVTGAPGDAYYHPFSLPQGFDEVNLAARWQEKHRDIPFAAAVGIQAALCDAWRAPKPLDAADYASVENHGYHLDAGKFAAFLADHSIRRLGVRHHLADITGVKARENGDIASLTCADDREIPGDLFIDCSGTAALLIGRHYKVPFISRKDTLFIDRAIAAQVPYPAPDAEIESATLSTATDAGWIWDIGLPSRRGVGHVYSSTHTTPDAAKATLEGYIARLGADPASLQFRDLAFEPGHRETFWVNNCVAVGMAAGFLEPLEASALVMVELAAAMIARHLPAAREGMDVVAGNFNRICRFRWDRIVDFLKLHYILSQRSDSAFWRDNRRAESVPESLTDLLTLWRHQPPANNGFLSPYDPFPASSYQYVLYGMGFETLPCHLEQVPERIALADMHLQKARDRNKRIPALLPGNRALITAIRYRLQIAG</sequence>
<proteinExistence type="predicted"/>
<dbReference type="PANTHER" id="PTHR43747">
    <property type="entry name" value="FAD-BINDING PROTEIN"/>
    <property type="match status" value="1"/>
</dbReference>
<evidence type="ECO:0000313" key="4">
    <source>
        <dbReference type="Proteomes" id="UP001217500"/>
    </source>
</evidence>
<dbReference type="EMBL" id="CP116805">
    <property type="protein sequence ID" value="WCL54395.1"/>
    <property type="molecule type" value="Genomic_DNA"/>
</dbReference>
<dbReference type="SUPFAM" id="SSF51905">
    <property type="entry name" value="FAD/NAD(P)-binding domain"/>
    <property type="match status" value="1"/>
</dbReference>
<name>A0AAE9XTZ2_9PROT</name>
<evidence type="ECO:0000256" key="2">
    <source>
        <dbReference type="PIRSR" id="PIRSR011396-2"/>
    </source>
</evidence>
<dbReference type="PIRSF" id="PIRSF011396">
    <property type="entry name" value="Trp_halogenase"/>
    <property type="match status" value="1"/>
</dbReference>
<keyword evidence="2" id="KW-0274">FAD</keyword>
<keyword evidence="2" id="KW-0285">Flavoprotein</keyword>
<keyword evidence="4" id="KW-1185">Reference proteome</keyword>
<dbReference type="KEGG" id="gso:PH603_01310"/>
<feature type="active site" evidence="1">
    <location>
        <position position="80"/>
    </location>
</feature>
<gene>
    <name evidence="3" type="ORF">PH603_01310</name>
</gene>
<feature type="binding site" evidence="2">
    <location>
        <begin position="10"/>
        <end position="13"/>
    </location>
    <ligand>
        <name>FAD</name>
        <dbReference type="ChEBI" id="CHEBI:57692"/>
    </ligand>
</feature>
<dbReference type="GO" id="GO:0004497">
    <property type="term" value="F:monooxygenase activity"/>
    <property type="evidence" value="ECO:0007669"/>
    <property type="project" value="InterPro"/>
</dbReference>
<dbReference type="RefSeq" id="WP_289504114.1">
    <property type="nucleotide sequence ID" value="NZ_CP116805.1"/>
</dbReference>
<evidence type="ECO:0000256" key="1">
    <source>
        <dbReference type="PIRSR" id="PIRSR011396-1"/>
    </source>
</evidence>
<dbReference type="Gene3D" id="3.50.50.60">
    <property type="entry name" value="FAD/NAD(P)-binding domain"/>
    <property type="match status" value="1"/>
</dbReference>
<keyword evidence="2" id="KW-0547">Nucleotide-binding</keyword>
<dbReference type="InterPro" id="IPR050816">
    <property type="entry name" value="Flavin-dep_Halogenase_NPB"/>
</dbReference>
<dbReference type="AlphaFoldDB" id="A0AAE9XTZ2"/>
<reference evidence="3" key="1">
    <citation type="submission" date="2023-01" db="EMBL/GenBank/DDBJ databases">
        <title>The genome sequence of Kordiimonadaceae bacterium 6D33.</title>
        <authorList>
            <person name="Liu Y."/>
        </authorList>
    </citation>
    <scope>NUCLEOTIDE SEQUENCE</scope>
    <source>
        <strain evidence="3">6D33</strain>
    </source>
</reference>
<evidence type="ECO:0000313" key="3">
    <source>
        <dbReference type="EMBL" id="WCL54395.1"/>
    </source>
</evidence>
<accession>A0AAE9XTZ2</accession>
<dbReference type="Proteomes" id="UP001217500">
    <property type="component" value="Chromosome"/>
</dbReference>
<dbReference type="InterPro" id="IPR033856">
    <property type="entry name" value="Trp_halogen"/>
</dbReference>